<evidence type="ECO:0000256" key="2">
    <source>
        <dbReference type="ARBA" id="ARBA00023027"/>
    </source>
</evidence>
<dbReference type="GO" id="GO:0005829">
    <property type="term" value="C:cytosol"/>
    <property type="evidence" value="ECO:0007669"/>
    <property type="project" value="TreeGrafter"/>
</dbReference>
<dbReference type="SUPFAM" id="SSF51735">
    <property type="entry name" value="NAD(P)-binding Rossmann-fold domains"/>
    <property type="match status" value="1"/>
</dbReference>
<dbReference type="InterPro" id="IPR013131">
    <property type="entry name" value="Mannitol_DH_N"/>
</dbReference>
<dbReference type="GO" id="GO:0019592">
    <property type="term" value="P:mannitol catabolic process"/>
    <property type="evidence" value="ECO:0007669"/>
    <property type="project" value="TreeGrafter"/>
</dbReference>
<dbReference type="InterPro" id="IPR013118">
    <property type="entry name" value="Mannitol_DH_C"/>
</dbReference>
<accession>A0AAP2JVJ5</accession>
<comment type="caution">
    <text evidence="5">The sequence shown here is derived from an EMBL/GenBank/DDBJ whole genome shotgun (WGS) entry which is preliminary data.</text>
</comment>
<proteinExistence type="predicted"/>
<dbReference type="PANTHER" id="PTHR30524">
    <property type="entry name" value="MANNITOL-1-PHOSPHATE 5-DEHYDROGENASE"/>
    <property type="match status" value="1"/>
</dbReference>
<feature type="domain" description="Mannitol dehydrogenase N-terminal" evidence="3">
    <location>
        <begin position="19"/>
        <end position="264"/>
    </location>
</feature>
<dbReference type="InterPro" id="IPR036291">
    <property type="entry name" value="NAD(P)-bd_dom_sf"/>
</dbReference>
<name>A0AAP2JVJ5_PRORE</name>
<reference evidence="5" key="1">
    <citation type="submission" date="2019-02" db="EMBL/GenBank/DDBJ databases">
        <title>Genomic characterization of isolates from hospital effluents in KZN, South Africa.</title>
        <authorList>
            <person name="Ntshobeni N."/>
            <person name="Allam M."/>
            <person name="Ismail A."/>
            <person name="Amoako D."/>
            <person name="Essack S."/>
            <person name="Chenia H."/>
        </authorList>
    </citation>
    <scope>NUCLEOTIDE SEQUENCE</scope>
    <source>
        <strain evidence="5">AFE97_S1</strain>
    </source>
</reference>
<keyword evidence="2" id="KW-0520">NAD</keyword>
<dbReference type="NCBIfam" id="NF002969">
    <property type="entry name" value="PRK03643.1"/>
    <property type="match status" value="1"/>
</dbReference>
<dbReference type="InterPro" id="IPR013328">
    <property type="entry name" value="6PGD_dom2"/>
</dbReference>
<dbReference type="PANTHER" id="PTHR30524:SF0">
    <property type="entry name" value="ALTRONATE OXIDOREDUCTASE-RELATED"/>
    <property type="match status" value="1"/>
</dbReference>
<dbReference type="GO" id="GO:0008926">
    <property type="term" value="F:mannitol-1-phosphate 5-dehydrogenase activity"/>
    <property type="evidence" value="ECO:0007669"/>
    <property type="project" value="TreeGrafter"/>
</dbReference>
<gene>
    <name evidence="5" type="ORF">EX242_00785</name>
</gene>
<dbReference type="SUPFAM" id="SSF48179">
    <property type="entry name" value="6-phosphogluconate dehydrogenase C-terminal domain-like"/>
    <property type="match status" value="1"/>
</dbReference>
<sequence length="486" mass="56077">MVMDNYLNRQSMANKQYPEKILQFGEGNFLRAFIDWMVDQLNEKTDFNSGITIVRPIDSTHPSINEQDGLYTAITRGINEQQQSVSNVRIINSVNREILIYSEYDKFLSCAENPDLQWVFSNTTEAGIVYKQDVCLDDRPASSFPAKLTQFLFHRYQHFNGDKSKGLIIIPCELIDYNGEKLKEFINKHAEDWNLPNDFIMWLNNHNTFCSTLVDRIVTGYPKNEIGKLEKELGYKDKFLVTAEYFYLFVIQGPKELEKKLKLNELPLNIKIVDDIKPYKERKVAILNGAHTSMVPVAYLAGIKTVREATSNPILLSFTKDLIGNEVIPVLSQDPTELNAFASAVIDRFNNPFIEHELLSIALNSLTKFKTRLLPQLISYSNQYNQIPYCIAFSLAALIVFYRGQFNQLSIPLNDDDYLLKRFKEWDSLYDSDTRQLTQNVLAMSDLWGLNLNEIPQLQEDVCQKINAILHNGTESTLRERYKKTI</sequence>
<dbReference type="Gene3D" id="1.10.1040.10">
    <property type="entry name" value="N-(1-d-carboxylethyl)-l-norvaline Dehydrogenase, domain 2"/>
    <property type="match status" value="1"/>
</dbReference>
<dbReference type="Pfam" id="PF01232">
    <property type="entry name" value="Mannitol_dh"/>
    <property type="match status" value="1"/>
</dbReference>
<dbReference type="AlphaFoldDB" id="A0AAP2JVJ5"/>
<evidence type="ECO:0000313" key="6">
    <source>
        <dbReference type="Proteomes" id="UP000824410"/>
    </source>
</evidence>
<dbReference type="GO" id="GO:0009026">
    <property type="term" value="F:tagaturonate reductase activity"/>
    <property type="evidence" value="ECO:0007669"/>
    <property type="project" value="TreeGrafter"/>
</dbReference>
<evidence type="ECO:0000256" key="1">
    <source>
        <dbReference type="ARBA" id="ARBA00023002"/>
    </source>
</evidence>
<keyword evidence="1" id="KW-0560">Oxidoreductase</keyword>
<feature type="domain" description="Mannitol dehydrogenase C-terminal" evidence="4">
    <location>
        <begin position="275"/>
        <end position="469"/>
    </location>
</feature>
<dbReference type="InterPro" id="IPR008927">
    <property type="entry name" value="6-PGluconate_DH-like_C_sf"/>
</dbReference>
<dbReference type="Pfam" id="PF08125">
    <property type="entry name" value="Mannitol_dh_C"/>
    <property type="match status" value="1"/>
</dbReference>
<dbReference type="Proteomes" id="UP000824410">
    <property type="component" value="Unassembled WGS sequence"/>
</dbReference>
<evidence type="ECO:0000259" key="3">
    <source>
        <dbReference type="Pfam" id="PF01232"/>
    </source>
</evidence>
<evidence type="ECO:0000259" key="4">
    <source>
        <dbReference type="Pfam" id="PF08125"/>
    </source>
</evidence>
<dbReference type="EMBL" id="SHDO01000001">
    <property type="protein sequence ID" value="MBX6978818.1"/>
    <property type="molecule type" value="Genomic_DNA"/>
</dbReference>
<evidence type="ECO:0000313" key="5">
    <source>
        <dbReference type="EMBL" id="MBX6978818.1"/>
    </source>
</evidence>
<organism evidence="5 6">
    <name type="scientific">Providencia rettgeri</name>
    <dbReference type="NCBI Taxonomy" id="587"/>
    <lineage>
        <taxon>Bacteria</taxon>
        <taxon>Pseudomonadati</taxon>
        <taxon>Pseudomonadota</taxon>
        <taxon>Gammaproteobacteria</taxon>
        <taxon>Enterobacterales</taxon>
        <taxon>Morganellaceae</taxon>
        <taxon>Providencia</taxon>
    </lineage>
</organism>
<dbReference type="GO" id="GO:0019698">
    <property type="term" value="P:D-galacturonate catabolic process"/>
    <property type="evidence" value="ECO:0007669"/>
    <property type="project" value="TreeGrafter"/>
</dbReference>
<dbReference type="Gene3D" id="3.40.50.720">
    <property type="entry name" value="NAD(P)-binding Rossmann-like Domain"/>
    <property type="match status" value="1"/>
</dbReference>
<protein>
    <submittedName>
        <fullName evidence="5">Tagaturonate reductase</fullName>
    </submittedName>
</protein>